<dbReference type="GO" id="GO:0005791">
    <property type="term" value="C:rough endoplasmic reticulum"/>
    <property type="evidence" value="ECO:0007669"/>
    <property type="project" value="UniProtKB-SubCell"/>
</dbReference>
<evidence type="ECO:0000256" key="4">
    <source>
        <dbReference type="ARBA" id="ARBA00004514"/>
    </source>
</evidence>
<keyword evidence="27" id="KW-0325">Glycoprotein</keyword>
<evidence type="ECO:0000256" key="33">
    <source>
        <dbReference type="ARBA" id="ARBA00046388"/>
    </source>
</evidence>
<evidence type="ECO:0000256" key="26">
    <source>
        <dbReference type="ARBA" id="ARBA00023136"/>
    </source>
</evidence>
<keyword evidence="25 34" id="KW-0129">CBS domain</keyword>
<evidence type="ECO:0000256" key="16">
    <source>
        <dbReference type="ARBA" id="ARBA00022737"/>
    </source>
</evidence>
<evidence type="ECO:0000256" key="35">
    <source>
        <dbReference type="RuleBase" id="RU000662"/>
    </source>
</evidence>
<dbReference type="Pfam" id="PF00654">
    <property type="entry name" value="Voltage_CLC"/>
    <property type="match status" value="1"/>
</dbReference>
<comment type="subunit">
    <text evidence="33">Component of the large ribosomal subunit. May bind IPO9 with low affinity.</text>
</comment>
<dbReference type="PRINTS" id="PR01114">
    <property type="entry name" value="CLCHANNEL3"/>
</dbReference>
<dbReference type="eggNOG" id="KOG0475">
    <property type="taxonomic scope" value="Eukaryota"/>
</dbReference>
<dbReference type="InterPro" id="IPR000644">
    <property type="entry name" value="CBS_dom"/>
</dbReference>
<feature type="transmembrane region" description="Helical" evidence="37">
    <location>
        <begin position="300"/>
        <end position="322"/>
    </location>
</feature>
<dbReference type="CDD" id="cd03684">
    <property type="entry name" value="ClC_3_like"/>
    <property type="match status" value="1"/>
</dbReference>
<dbReference type="SMART" id="SM00116">
    <property type="entry name" value="CBS"/>
    <property type="match status" value="2"/>
</dbReference>
<dbReference type="PROSITE" id="PS51371">
    <property type="entry name" value="CBS"/>
    <property type="match status" value="2"/>
</dbReference>
<evidence type="ECO:0000256" key="2">
    <source>
        <dbReference type="ARBA" id="ARBA00004155"/>
    </source>
</evidence>
<feature type="domain" description="CBS" evidence="38">
    <location>
        <begin position="669"/>
        <end position="728"/>
    </location>
</feature>
<evidence type="ECO:0000256" key="29">
    <source>
        <dbReference type="ARBA" id="ARBA00023228"/>
    </source>
</evidence>
<keyword evidence="21" id="KW-0832">Ubl conjugation</keyword>
<evidence type="ECO:0000256" key="31">
    <source>
        <dbReference type="ARBA" id="ARBA00034092"/>
    </source>
</evidence>
<comment type="function">
    <text evidence="32">Strongly outwardly rectifying, electrogenic H(+)/Cl(-)exchanger which mediates the exchange of chloride ions against protons. The CLC channel family contains both chloride channels and proton-coupled anion transporters that exchange chloride or another anion for protons. The presence of conserved gating glutamate residues is typical for family members that function as antiporters.</text>
</comment>
<keyword evidence="9" id="KW-0813">Transport</keyword>
<dbReference type="FunFam" id="3.90.1280.20:FF:000002">
    <property type="entry name" value="Chloride channel protein"/>
    <property type="match status" value="1"/>
</dbReference>
<evidence type="ECO:0000256" key="10">
    <source>
        <dbReference type="ARBA" id="ARBA00022449"/>
    </source>
</evidence>
<evidence type="ECO:0000256" key="25">
    <source>
        <dbReference type="ARBA" id="ARBA00023122"/>
    </source>
</evidence>
<feature type="transmembrane region" description="Helical" evidence="37">
    <location>
        <begin position="413"/>
        <end position="434"/>
    </location>
</feature>
<keyword evidence="22 35" id="KW-0689">Ribosomal protein</keyword>
<feature type="compositionally biased region" description="Basic residues" evidence="36">
    <location>
        <begin position="770"/>
        <end position="779"/>
    </location>
</feature>
<evidence type="ECO:0000256" key="13">
    <source>
        <dbReference type="ARBA" id="ARBA00022499"/>
    </source>
</evidence>
<comment type="similarity">
    <text evidence="8 35">Belongs to the eukaryotic ribosomal protein eL6 family.</text>
</comment>
<dbReference type="Gene3D" id="2.30.30.30">
    <property type="match status" value="1"/>
</dbReference>
<keyword evidence="40" id="KW-1185">Reference proteome</keyword>
<evidence type="ECO:0000256" key="23">
    <source>
        <dbReference type="ARBA" id="ARBA00022989"/>
    </source>
</evidence>
<dbReference type="Proteomes" id="UP000011518">
    <property type="component" value="Unassembled WGS sequence"/>
</dbReference>
<feature type="transmembrane region" description="Helical" evidence="37">
    <location>
        <begin position="446"/>
        <end position="467"/>
    </location>
</feature>
<evidence type="ECO:0000256" key="30">
    <source>
        <dbReference type="ARBA" id="ARBA00023274"/>
    </source>
</evidence>
<dbReference type="GO" id="GO:0062158">
    <property type="term" value="F:chloride:proton antiporter activity"/>
    <property type="evidence" value="ECO:0007669"/>
    <property type="project" value="InterPro"/>
</dbReference>
<evidence type="ECO:0000256" key="24">
    <source>
        <dbReference type="ARBA" id="ARBA00023065"/>
    </source>
</evidence>
<evidence type="ECO:0000313" key="40">
    <source>
        <dbReference type="Proteomes" id="UP000011518"/>
    </source>
</evidence>
<evidence type="ECO:0000256" key="19">
    <source>
        <dbReference type="ARBA" id="ARBA00022824"/>
    </source>
</evidence>
<dbReference type="InterPro" id="IPR002245">
    <property type="entry name" value="ClC3"/>
</dbReference>
<keyword evidence="17" id="KW-0547">Nucleotide-binding</keyword>
<keyword evidence="14" id="KW-0597">Phosphoprotein</keyword>
<evidence type="ECO:0000256" key="15">
    <source>
        <dbReference type="ARBA" id="ARBA00022692"/>
    </source>
</evidence>
<dbReference type="InterPro" id="IPR041997">
    <property type="entry name" value="Ribosomal_eL6_KOW"/>
</dbReference>
<accession>L9L984</accession>
<reference evidence="40" key="2">
    <citation type="journal article" date="2013" name="Nat. Commun.">
        <title>Genome of the Chinese tree shrew.</title>
        <authorList>
            <person name="Fan Y."/>
            <person name="Huang Z.Y."/>
            <person name="Cao C.C."/>
            <person name="Chen C.S."/>
            <person name="Chen Y.X."/>
            <person name="Fan D.D."/>
            <person name="He J."/>
            <person name="Hou H.L."/>
            <person name="Hu L."/>
            <person name="Hu X.T."/>
            <person name="Jiang X.T."/>
            <person name="Lai R."/>
            <person name="Lang Y.S."/>
            <person name="Liang B."/>
            <person name="Liao S.G."/>
            <person name="Mu D."/>
            <person name="Ma Y.Y."/>
            <person name="Niu Y.Y."/>
            <person name="Sun X.Q."/>
            <person name="Xia J.Q."/>
            <person name="Xiao J."/>
            <person name="Xiong Z.Q."/>
            <person name="Xu L."/>
            <person name="Yang L."/>
            <person name="Zhang Y."/>
            <person name="Zhao W."/>
            <person name="Zhao X.D."/>
            <person name="Zheng Y.T."/>
            <person name="Zhou J.M."/>
            <person name="Zhu Y.B."/>
            <person name="Zhang G.J."/>
            <person name="Wang J."/>
            <person name="Yao Y.G."/>
        </authorList>
    </citation>
    <scope>NUCLEOTIDE SEQUENCE [LARGE SCALE GENOMIC DNA]</scope>
</reference>
<evidence type="ECO:0000256" key="5">
    <source>
        <dbReference type="ARBA" id="ARBA00004520"/>
    </source>
</evidence>
<evidence type="ECO:0000256" key="21">
    <source>
        <dbReference type="ARBA" id="ARBA00022843"/>
    </source>
</evidence>
<dbReference type="GO" id="GO:0003735">
    <property type="term" value="F:structural constituent of ribosome"/>
    <property type="evidence" value="ECO:0007669"/>
    <property type="project" value="InterPro"/>
</dbReference>
<feature type="transmembrane region" description="Helical" evidence="37">
    <location>
        <begin position="487"/>
        <end position="512"/>
    </location>
</feature>
<evidence type="ECO:0000256" key="32">
    <source>
        <dbReference type="ARBA" id="ARBA00045726"/>
    </source>
</evidence>
<dbReference type="InParanoid" id="L9L984"/>
<keyword evidence="29" id="KW-0458">Lysosome</keyword>
<dbReference type="AlphaFoldDB" id="L9L984"/>
<evidence type="ECO:0000256" key="6">
    <source>
        <dbReference type="ARBA" id="ARBA00004651"/>
    </source>
</evidence>
<evidence type="ECO:0000256" key="3">
    <source>
        <dbReference type="ARBA" id="ARBA00004427"/>
    </source>
</evidence>
<dbReference type="SUPFAM" id="SSF50104">
    <property type="entry name" value="Translation proteins SH3-like domain"/>
    <property type="match status" value="1"/>
</dbReference>
<dbReference type="EMBL" id="KB320456">
    <property type="protein sequence ID" value="ELW71670.1"/>
    <property type="molecule type" value="Genomic_DNA"/>
</dbReference>
<dbReference type="InterPro" id="IPR005568">
    <property type="entry name" value="Ribosomal_uL6_N"/>
</dbReference>
<evidence type="ECO:0000256" key="9">
    <source>
        <dbReference type="ARBA" id="ARBA00022448"/>
    </source>
</evidence>
<gene>
    <name evidence="39" type="ORF">TREES_T100015581</name>
</gene>
<evidence type="ECO:0000256" key="8">
    <source>
        <dbReference type="ARBA" id="ARBA00010592"/>
    </source>
</evidence>
<keyword evidence="20" id="KW-0067">ATP-binding</keyword>
<dbReference type="GO" id="GO:0005765">
    <property type="term" value="C:lysosomal membrane"/>
    <property type="evidence" value="ECO:0007669"/>
    <property type="project" value="UniProtKB-SubCell"/>
</dbReference>
<dbReference type="FunFam" id="2.30.30.30:FF:000020">
    <property type="entry name" value="60S ribosomal protein L6"/>
    <property type="match status" value="1"/>
</dbReference>
<reference evidence="40" key="1">
    <citation type="submission" date="2012-07" db="EMBL/GenBank/DDBJ databases">
        <title>Genome of the Chinese tree shrew, a rising model animal genetically related to primates.</title>
        <authorList>
            <person name="Zhang G."/>
            <person name="Fan Y."/>
            <person name="Yao Y."/>
            <person name="Huang Z."/>
        </authorList>
    </citation>
    <scope>NUCLEOTIDE SEQUENCE [LARGE SCALE GENOMIC DNA]</scope>
</reference>
<keyword evidence="23 37" id="KW-1133">Transmembrane helix</keyword>
<dbReference type="SUPFAM" id="SSF81340">
    <property type="entry name" value="Clc chloride channel"/>
    <property type="match status" value="1"/>
</dbReference>
<keyword evidence="19" id="KW-0256">Endoplasmic reticulum</keyword>
<dbReference type="GO" id="GO:0006412">
    <property type="term" value="P:translation"/>
    <property type="evidence" value="ECO:0007669"/>
    <property type="project" value="InterPro"/>
</dbReference>
<evidence type="ECO:0000256" key="36">
    <source>
        <dbReference type="SAM" id="MobiDB-lite"/>
    </source>
</evidence>
<comment type="similarity">
    <text evidence="7">Belongs to the chloride channel (TC 2.A.49) family. ClC-3/CLCN3 subfamily.</text>
</comment>
<dbReference type="PANTHER" id="PTHR45711">
    <property type="entry name" value="CHLORIDE CHANNEL PROTEIN"/>
    <property type="match status" value="1"/>
</dbReference>
<evidence type="ECO:0000256" key="28">
    <source>
        <dbReference type="ARBA" id="ARBA00023214"/>
    </source>
</evidence>
<dbReference type="InterPro" id="IPR014722">
    <property type="entry name" value="Rib_uL2_dom2"/>
</dbReference>
<evidence type="ECO:0000256" key="12">
    <source>
        <dbReference type="ARBA" id="ARBA00022490"/>
    </source>
</evidence>
<dbReference type="Pfam" id="PF01159">
    <property type="entry name" value="Ribosomal_L6e"/>
    <property type="match status" value="1"/>
</dbReference>
<proteinExistence type="inferred from homology"/>
<comment type="subcellular location">
    <subcellularLocation>
        <location evidence="6">Cell membrane</location>
        <topology evidence="6">Multi-pass membrane protein</topology>
    </subcellularLocation>
    <subcellularLocation>
        <location evidence="4">Cytoplasm</location>
        <location evidence="4">Cytosol</location>
    </subcellularLocation>
    <subcellularLocation>
        <location evidence="5">Early endosome membrane</location>
        <topology evidence="5">Multi-pass membrane protein</topology>
    </subcellularLocation>
    <subcellularLocation>
        <location evidence="1">Late endosome membrane</location>
        <topology evidence="1">Multi-pass membrane protein</topology>
    </subcellularLocation>
    <subcellularLocation>
        <location evidence="2">Lysosome membrane</location>
        <topology evidence="2">Multi-pass membrane protein</topology>
    </subcellularLocation>
    <subcellularLocation>
        <location evidence="3">Rough endoplasmic reticulum</location>
    </subcellularLocation>
</comment>
<protein>
    <recommendedName>
        <fullName evidence="35">60S ribosomal protein L6</fullName>
    </recommendedName>
</protein>
<dbReference type="GO" id="GO:0005524">
    <property type="term" value="F:ATP binding"/>
    <property type="evidence" value="ECO:0007669"/>
    <property type="project" value="UniProtKB-KW"/>
</dbReference>
<keyword evidence="10" id="KW-0050">Antiport</keyword>
<feature type="transmembrane region" description="Helical" evidence="37">
    <location>
        <begin position="198"/>
        <end position="215"/>
    </location>
</feature>
<dbReference type="CDD" id="cd04591">
    <property type="entry name" value="CBS_pair_voltage-gated_CLC_euk_bac"/>
    <property type="match status" value="1"/>
</dbReference>
<keyword evidence="15 37" id="KW-0812">Transmembrane</keyword>
<dbReference type="Gene3D" id="1.10.3080.10">
    <property type="entry name" value="Clc chloride channel"/>
    <property type="match status" value="1"/>
</dbReference>
<evidence type="ECO:0000256" key="1">
    <source>
        <dbReference type="ARBA" id="ARBA00004107"/>
    </source>
</evidence>
<evidence type="ECO:0000259" key="38">
    <source>
        <dbReference type="PROSITE" id="PS51371"/>
    </source>
</evidence>
<dbReference type="FunCoup" id="L9L984">
    <property type="interactions" value="1806"/>
</dbReference>
<dbReference type="STRING" id="246437.L9L984"/>
<dbReference type="InterPro" id="IPR001807">
    <property type="entry name" value="ClC"/>
</dbReference>
<feature type="domain" description="CBS" evidence="38">
    <location>
        <begin position="572"/>
        <end position="636"/>
    </location>
</feature>
<dbReference type="GO" id="GO:0031901">
    <property type="term" value="C:early endosome membrane"/>
    <property type="evidence" value="ECO:0007669"/>
    <property type="project" value="UniProtKB-SubCell"/>
</dbReference>
<dbReference type="GO" id="GO:0008021">
    <property type="term" value="C:synaptic vesicle"/>
    <property type="evidence" value="ECO:0007669"/>
    <property type="project" value="TreeGrafter"/>
</dbReference>
<evidence type="ECO:0000256" key="14">
    <source>
        <dbReference type="ARBA" id="ARBA00022553"/>
    </source>
</evidence>
<evidence type="ECO:0000256" key="20">
    <source>
        <dbReference type="ARBA" id="ARBA00022840"/>
    </source>
</evidence>
<evidence type="ECO:0000256" key="37">
    <source>
        <dbReference type="SAM" id="Phobius"/>
    </source>
</evidence>
<feature type="region of interest" description="Disordered" evidence="36">
    <location>
        <begin position="740"/>
        <end position="780"/>
    </location>
</feature>
<dbReference type="GO" id="GO:0015934">
    <property type="term" value="C:large ribosomal subunit"/>
    <property type="evidence" value="ECO:0007669"/>
    <property type="project" value="UniProtKB-ARBA"/>
</dbReference>
<dbReference type="InterPro" id="IPR008991">
    <property type="entry name" value="Translation_prot_SH3-like_sf"/>
</dbReference>
<feature type="transmembrane region" description="Helical" evidence="37">
    <location>
        <begin position="227"/>
        <end position="251"/>
    </location>
</feature>
<evidence type="ECO:0000256" key="34">
    <source>
        <dbReference type="PROSITE-ProRule" id="PRU00703"/>
    </source>
</evidence>
<feature type="compositionally biased region" description="Basic and acidic residues" evidence="36">
    <location>
        <begin position="740"/>
        <end position="769"/>
    </location>
</feature>
<dbReference type="InterPro" id="IPR014743">
    <property type="entry name" value="Cl-channel_core"/>
</dbReference>
<keyword evidence="30 35" id="KW-0687">Ribonucleoprotein</keyword>
<comment type="function">
    <text evidence="31">Component of the large ribosomal subunit. The ribosome is a large ribonucleoprotein complex responsible for the synthesis of proteins in the cell.</text>
</comment>
<evidence type="ECO:0000256" key="7">
    <source>
        <dbReference type="ARBA" id="ARBA00008934"/>
    </source>
</evidence>
<keyword evidence="26 37" id="KW-0472">Membrane</keyword>
<dbReference type="GO" id="GO:0005886">
    <property type="term" value="C:plasma membrane"/>
    <property type="evidence" value="ECO:0007669"/>
    <property type="project" value="UniProtKB-SubCell"/>
</dbReference>
<dbReference type="InterPro" id="IPR000915">
    <property type="entry name" value="60S_ribosomal_eL6"/>
</dbReference>
<dbReference type="InterPro" id="IPR049633">
    <property type="entry name" value="Ribosomal_eL6_CS"/>
</dbReference>
<name>L9L984_TUPCH</name>
<feature type="transmembrane region" description="Helical" evidence="37">
    <location>
        <begin position="342"/>
        <end position="361"/>
    </location>
</feature>
<dbReference type="SUPFAM" id="SSF54631">
    <property type="entry name" value="CBS-domain pair"/>
    <property type="match status" value="1"/>
</dbReference>
<evidence type="ECO:0000313" key="39">
    <source>
        <dbReference type="EMBL" id="ELW71670.1"/>
    </source>
</evidence>
<dbReference type="PROSITE" id="PS01170">
    <property type="entry name" value="RIBOSOMAL_L6E"/>
    <property type="match status" value="1"/>
</dbReference>
<keyword evidence="28" id="KW-0868">Chloride</keyword>
<dbReference type="GO" id="GO:0005829">
    <property type="term" value="C:cytosol"/>
    <property type="evidence" value="ECO:0007669"/>
    <property type="project" value="UniProtKB-SubCell"/>
</dbReference>
<dbReference type="GO" id="GO:0005794">
    <property type="term" value="C:Golgi apparatus"/>
    <property type="evidence" value="ECO:0007669"/>
    <property type="project" value="TreeGrafter"/>
</dbReference>
<dbReference type="Gene3D" id="3.90.1280.20">
    <property type="match status" value="2"/>
</dbReference>
<dbReference type="Pfam" id="PF00571">
    <property type="entry name" value="CBS"/>
    <property type="match status" value="1"/>
</dbReference>
<dbReference type="GO" id="GO:0005247">
    <property type="term" value="F:voltage-gated chloride channel activity"/>
    <property type="evidence" value="ECO:0007669"/>
    <property type="project" value="TreeGrafter"/>
</dbReference>
<keyword evidence="13" id="KW-1017">Isopeptide bond</keyword>
<feature type="transmembrane region" description="Helical" evidence="37">
    <location>
        <begin position="170"/>
        <end position="191"/>
    </location>
</feature>
<evidence type="ECO:0000256" key="22">
    <source>
        <dbReference type="ARBA" id="ARBA00022980"/>
    </source>
</evidence>
<keyword evidence="11" id="KW-1003">Cell membrane</keyword>
<evidence type="ECO:0000256" key="17">
    <source>
        <dbReference type="ARBA" id="ARBA00022741"/>
    </source>
</evidence>
<dbReference type="PRINTS" id="PR00762">
    <property type="entry name" value="CLCHANNEL"/>
</dbReference>
<dbReference type="Pfam" id="PF03868">
    <property type="entry name" value="Ribosomal_L6e_N"/>
    <property type="match status" value="1"/>
</dbReference>
<keyword evidence="24" id="KW-0406">Ion transport</keyword>
<dbReference type="InterPro" id="IPR046342">
    <property type="entry name" value="CBS_dom_sf"/>
</dbReference>
<evidence type="ECO:0000256" key="27">
    <source>
        <dbReference type="ARBA" id="ARBA00023180"/>
    </source>
</evidence>
<dbReference type="FunFam" id="3.90.1280.20:FF:000001">
    <property type="entry name" value="Chloride channel protein"/>
    <property type="match status" value="1"/>
</dbReference>
<dbReference type="GO" id="GO:0031902">
    <property type="term" value="C:late endosome membrane"/>
    <property type="evidence" value="ECO:0007669"/>
    <property type="project" value="UniProtKB-SubCell"/>
</dbReference>
<dbReference type="CDD" id="cd13156">
    <property type="entry name" value="KOW_RPL6"/>
    <property type="match status" value="1"/>
</dbReference>
<evidence type="ECO:0000256" key="18">
    <source>
        <dbReference type="ARBA" id="ARBA00022753"/>
    </source>
</evidence>
<keyword evidence="18" id="KW-0967">Endosome</keyword>
<organism evidence="39 40">
    <name type="scientific">Tupaia chinensis</name>
    <name type="common">Chinese tree shrew</name>
    <name type="synonym">Tupaia belangeri chinensis</name>
    <dbReference type="NCBI Taxonomy" id="246437"/>
    <lineage>
        <taxon>Eukaryota</taxon>
        <taxon>Metazoa</taxon>
        <taxon>Chordata</taxon>
        <taxon>Craniata</taxon>
        <taxon>Vertebrata</taxon>
        <taxon>Euteleostomi</taxon>
        <taxon>Mammalia</taxon>
        <taxon>Eutheria</taxon>
        <taxon>Euarchontoglires</taxon>
        <taxon>Scandentia</taxon>
        <taxon>Tupaiidae</taxon>
        <taxon>Tupaia</taxon>
    </lineage>
</organism>
<dbReference type="PANTHER" id="PTHR45711:SF8">
    <property type="entry name" value="H(+)_CL(-) EXCHANGE TRANSPORTER 3"/>
    <property type="match status" value="1"/>
</dbReference>
<keyword evidence="12" id="KW-0963">Cytoplasm</keyword>
<evidence type="ECO:0000256" key="11">
    <source>
        <dbReference type="ARBA" id="ARBA00022475"/>
    </source>
</evidence>
<sequence>MESEQLFHRGYYRNSYNSITSASSDEELLDGAGVIMDFQTSEDDNLLDGDTVVGALAGLIDIAADWMTDLKEGICLSALWYNHEQCCWGSNETTFEERDKCPQWKTWAELIIGQAEGPGSYIMNYIMYIFWALSFAFLAVSLVKVFAPYACGSGIPEIKTILSGFIIRGYLGKWTLMIKTITLVLAVASGLSLGKEGPLVHVACCCGNIFSYLFPKYSTNEAKKREVLSAASAAGVSVAFGAPIGGVLFSLEEVSYYFPLKTLWRSFFAALVAAFVLRSINPFGNSRLVLFYVEYHTPWYLFELFPFILLGVFGGLWGAFFIRANIAWCRRRKSTKFGKYPVLEVIIVAAITAVIAFPNPYTRLNTSELIKELFTDCGPLESSSLCDYRNDMNASKIVDDIPDRPAGIGVYSAIWQLCLALIFKIIMTVFTFGIKVPSGLFIPSMAIGAIAGRIVGIAVEQLAYYHHDWFIFKEWCEVGADCITPGLYAMVGAAACLGGVTRMTVSLVVIVFELTGGLEYIVPLMAAVMTSKWVGDAFGREGIYEAHIRLNGYPFLDAKEEFTHTTLAADVMRPRRNDPPLAVLTQDNMTVDDIENMINETSYNGFPVIMSKESQRLVGFALRRDLTIAIESARKKQEGIVGSSRVCFAQHTPSLPAESPRPLKLRSILDMSPFTVTDHTPMEIVVDIFRKLGLRQCLVTHNGIVLGIITKKNILEHLEQLKQHVEPLCKELLYTVAGDKAAKQDTKEKKPEAKKADASGKVKKGDPKAKKPKKGKPHCSRNPVLVWGISRYSWSAMYSRKAMYKRKYSTTKSRIEKKKEEVLATVTKPVGGDKNGGTRVVKLHKMPRYHPTEDVPRKLLSHGKKPFSQHVRELRASITPGTILIILTGRHRGKRVVFLKQLSSGLLLVTGPLVLNQVPLRRTHQKFVIATSTKIDISKVKILKHLTDAYFKKKKLWKPRHQ</sequence>
<keyword evidence="16" id="KW-0677">Repeat</keyword>
<feature type="transmembrane region" description="Helical" evidence="37">
    <location>
        <begin position="128"/>
        <end position="150"/>
    </location>
</feature>